<organism evidence="2 3">
    <name type="scientific">SAR324 cluster bacterium</name>
    <dbReference type="NCBI Taxonomy" id="2024889"/>
    <lineage>
        <taxon>Bacteria</taxon>
        <taxon>Deltaproteobacteria</taxon>
        <taxon>SAR324 cluster</taxon>
    </lineage>
</organism>
<evidence type="ECO:0000313" key="2">
    <source>
        <dbReference type="EMBL" id="PCI27865.1"/>
    </source>
</evidence>
<dbReference type="Proteomes" id="UP000218113">
    <property type="component" value="Unassembled WGS sequence"/>
</dbReference>
<keyword evidence="1" id="KW-1133">Transmembrane helix</keyword>
<feature type="non-terminal residue" evidence="2">
    <location>
        <position position="100"/>
    </location>
</feature>
<keyword evidence="1" id="KW-0812">Transmembrane</keyword>
<sequence length="100" mass="11291">MKLQNLKMKPKLIGLFLIVSVIPLVIIIILASILSSDALLTQAYNQLDSIRAIKTNQIQELFTQSGQQLKTLTNTTNVFRSEVIRKLIAVRQSKKKNLLD</sequence>
<dbReference type="AlphaFoldDB" id="A0A2A4T3Z4"/>
<evidence type="ECO:0000313" key="3">
    <source>
        <dbReference type="Proteomes" id="UP000218113"/>
    </source>
</evidence>
<gene>
    <name evidence="2" type="ORF">COB67_07690</name>
</gene>
<proteinExistence type="predicted"/>
<keyword evidence="1" id="KW-0472">Membrane</keyword>
<name>A0A2A4T3Z4_9DELT</name>
<comment type="caution">
    <text evidence="2">The sequence shown here is derived from an EMBL/GenBank/DDBJ whole genome shotgun (WGS) entry which is preliminary data.</text>
</comment>
<accession>A0A2A4T3Z4</accession>
<evidence type="ECO:0000256" key="1">
    <source>
        <dbReference type="SAM" id="Phobius"/>
    </source>
</evidence>
<feature type="transmembrane region" description="Helical" evidence="1">
    <location>
        <begin position="12"/>
        <end position="34"/>
    </location>
</feature>
<protein>
    <submittedName>
        <fullName evidence="2">Uncharacterized protein</fullName>
    </submittedName>
</protein>
<dbReference type="EMBL" id="NVSR01000047">
    <property type="protein sequence ID" value="PCI27865.1"/>
    <property type="molecule type" value="Genomic_DNA"/>
</dbReference>
<reference evidence="3" key="1">
    <citation type="submission" date="2017-08" db="EMBL/GenBank/DDBJ databases">
        <title>A dynamic microbial community with high functional redundancy inhabits the cold, oxic subseafloor aquifer.</title>
        <authorList>
            <person name="Tully B.J."/>
            <person name="Wheat C.G."/>
            <person name="Glazer B.T."/>
            <person name="Huber J.A."/>
        </authorList>
    </citation>
    <scope>NUCLEOTIDE SEQUENCE [LARGE SCALE GENOMIC DNA]</scope>
</reference>